<evidence type="ECO:0000313" key="2">
    <source>
        <dbReference type="Proteomes" id="UP000321570"/>
    </source>
</evidence>
<dbReference type="AlphaFoldDB" id="A0A564YME2"/>
<keyword evidence="2" id="KW-1185">Reference proteome</keyword>
<proteinExistence type="predicted"/>
<reference evidence="1 2" key="1">
    <citation type="submission" date="2019-07" db="EMBL/GenBank/DDBJ databases">
        <authorList>
            <person name="Jastrzebski P J."/>
            <person name="Paukszto L."/>
            <person name="Jastrzebski P J."/>
        </authorList>
    </citation>
    <scope>NUCLEOTIDE SEQUENCE [LARGE SCALE GENOMIC DNA]</scope>
    <source>
        <strain evidence="1 2">WMS-il1</strain>
    </source>
</reference>
<accession>A0A564YME2</accession>
<evidence type="ECO:0000313" key="1">
    <source>
        <dbReference type="EMBL" id="VUZ48457.1"/>
    </source>
</evidence>
<sequence length="85" mass="9893">MVHYLYAPCQNEPIDFILSIIASFHLNRTSVLMFSLVLTQQHTHASYRLLRFQLISSLPQHALLSIPLSPFRFTPRCGFLEYILD</sequence>
<gene>
    <name evidence="1" type="ORF">WMSIL1_LOCUS7794</name>
</gene>
<dbReference type="EMBL" id="CABIJS010000289">
    <property type="protein sequence ID" value="VUZ48457.1"/>
    <property type="molecule type" value="Genomic_DNA"/>
</dbReference>
<name>A0A564YME2_HYMDI</name>
<dbReference type="Proteomes" id="UP000321570">
    <property type="component" value="Unassembled WGS sequence"/>
</dbReference>
<organism evidence="1 2">
    <name type="scientific">Hymenolepis diminuta</name>
    <name type="common">Rat tapeworm</name>
    <dbReference type="NCBI Taxonomy" id="6216"/>
    <lineage>
        <taxon>Eukaryota</taxon>
        <taxon>Metazoa</taxon>
        <taxon>Spiralia</taxon>
        <taxon>Lophotrochozoa</taxon>
        <taxon>Platyhelminthes</taxon>
        <taxon>Cestoda</taxon>
        <taxon>Eucestoda</taxon>
        <taxon>Cyclophyllidea</taxon>
        <taxon>Hymenolepididae</taxon>
        <taxon>Hymenolepis</taxon>
    </lineage>
</organism>
<protein>
    <submittedName>
        <fullName evidence="1">Uncharacterized protein</fullName>
    </submittedName>
</protein>